<dbReference type="PANTHER" id="PTHR14212">
    <property type="entry name" value="U4/U6-ASSOCIATED RNA SPLICING FACTOR-RELATED"/>
    <property type="match status" value="1"/>
</dbReference>
<evidence type="ECO:0000256" key="3">
    <source>
        <dbReference type="ARBA" id="ARBA00023187"/>
    </source>
</evidence>
<keyword evidence="2" id="KW-0507">mRNA processing</keyword>
<keyword evidence="3" id="KW-0508">mRNA splicing</keyword>
<accession>A0A0L0D9D1</accession>
<dbReference type="PANTHER" id="PTHR14212:SF0">
    <property type="entry name" value="U4_U6 SMALL NUCLEAR RIBONUCLEOPROTEIN PRP3"/>
    <property type="match status" value="1"/>
</dbReference>
<dbReference type="AlphaFoldDB" id="A0A0L0D9D1"/>
<dbReference type="STRING" id="461836.A0A0L0D9D1"/>
<dbReference type="RefSeq" id="XP_013762712.1">
    <property type="nucleotide sequence ID" value="XM_013907258.1"/>
</dbReference>
<feature type="compositionally biased region" description="Low complexity" evidence="5">
    <location>
        <begin position="45"/>
        <end position="63"/>
    </location>
</feature>
<keyword evidence="9" id="KW-1185">Reference proteome</keyword>
<dbReference type="InterPro" id="IPR010541">
    <property type="entry name" value="Prp3_C"/>
</dbReference>
<keyword evidence="4" id="KW-0539">Nucleus</keyword>
<evidence type="ECO:0000256" key="2">
    <source>
        <dbReference type="ARBA" id="ARBA00022664"/>
    </source>
</evidence>
<evidence type="ECO:0000259" key="7">
    <source>
        <dbReference type="Pfam" id="PF08572"/>
    </source>
</evidence>
<dbReference type="Pfam" id="PF08572">
    <property type="entry name" value="PRP3"/>
    <property type="match status" value="1"/>
</dbReference>
<feature type="compositionally biased region" description="Low complexity" evidence="5">
    <location>
        <begin position="70"/>
        <end position="90"/>
    </location>
</feature>
<proteinExistence type="predicted"/>
<dbReference type="OrthoDB" id="10264544at2759"/>
<comment type="subcellular location">
    <subcellularLocation>
        <location evidence="1">Nucleus</location>
    </subcellularLocation>
</comment>
<dbReference type="GO" id="GO:0046540">
    <property type="term" value="C:U4/U6 x U5 tri-snRNP complex"/>
    <property type="evidence" value="ECO:0007669"/>
    <property type="project" value="InterPro"/>
</dbReference>
<dbReference type="Pfam" id="PF06544">
    <property type="entry name" value="Prp3_C"/>
    <property type="match status" value="1"/>
</dbReference>
<evidence type="ECO:0000256" key="4">
    <source>
        <dbReference type="ARBA" id="ARBA00023242"/>
    </source>
</evidence>
<sequence>MPGDGVDKEALKAKMAASKAKLAKLKLAQKRKALAAKVAAKLAAAKAADTASGAAPASGTAPDATPPPAAATAPPRTSSTAAPTRALAPSQTPAAEFVGEPSLPRGRAATRGRRRAFRFLPKGALTARLRRQREAAAAAATETGETDKRFDDFHVVGEGAGAVEWWDADIGPNTLDNLVEHPVPIPPPVVGAGAGATKVRMTARERQKLRKRKRKELEEERQVRIRLGLEKPPPPKVKLSNMMRVLGIEAVADPSAVEARVRAETNARIQAHLDRNAAAALTPEQRKAKEKAKRMEDTSQHVAVAVFRVEYLDAVAWRASIAANAKHYNLTGTVLTGPYAVVVVEGGPKGIGKFTRWMTQKVKWTDVTLVAHDVAKRAEKRAAQRAAGVPDLELEAAETNLNEASIAANACSLIWLGWVRRRAFSAFTFEKGGTLASGRAFLKFKNCEHYLDVAARVGPSS</sequence>
<dbReference type="InterPro" id="IPR013881">
    <property type="entry name" value="Pre-mRNA_splic_Prp3_dom"/>
</dbReference>
<dbReference type="InterPro" id="IPR027104">
    <property type="entry name" value="Prp3"/>
</dbReference>
<evidence type="ECO:0000256" key="1">
    <source>
        <dbReference type="ARBA" id="ARBA00004123"/>
    </source>
</evidence>
<dbReference type="eggNOG" id="KOG2769">
    <property type="taxonomic scope" value="Eukaryota"/>
</dbReference>
<dbReference type="Proteomes" id="UP000054408">
    <property type="component" value="Unassembled WGS sequence"/>
</dbReference>
<feature type="region of interest" description="Disordered" evidence="5">
    <location>
        <begin position="45"/>
        <end position="115"/>
    </location>
</feature>
<evidence type="ECO:0000256" key="5">
    <source>
        <dbReference type="SAM" id="MobiDB-lite"/>
    </source>
</evidence>
<evidence type="ECO:0000313" key="8">
    <source>
        <dbReference type="EMBL" id="KNC48656.1"/>
    </source>
</evidence>
<dbReference type="GO" id="GO:0000398">
    <property type="term" value="P:mRNA splicing, via spliceosome"/>
    <property type="evidence" value="ECO:0007669"/>
    <property type="project" value="InterPro"/>
</dbReference>
<name>A0A0L0D9D1_THETB</name>
<reference evidence="8 9" key="1">
    <citation type="submission" date="2010-05" db="EMBL/GenBank/DDBJ databases">
        <title>The Genome Sequence of Thecamonas trahens ATCC 50062.</title>
        <authorList>
            <consortium name="The Broad Institute Genome Sequencing Platform"/>
            <person name="Russ C."/>
            <person name="Cuomo C."/>
            <person name="Shea T."/>
            <person name="Young S.K."/>
            <person name="Zeng Q."/>
            <person name="Koehrsen M."/>
            <person name="Haas B."/>
            <person name="Borodovsky M."/>
            <person name="Guigo R."/>
            <person name="Alvarado L."/>
            <person name="Berlin A."/>
            <person name="Bochicchio J."/>
            <person name="Borenstein D."/>
            <person name="Chapman S."/>
            <person name="Chen Z."/>
            <person name="Freedman E."/>
            <person name="Gellesch M."/>
            <person name="Goldberg J."/>
            <person name="Griggs A."/>
            <person name="Gujja S."/>
            <person name="Heilman E."/>
            <person name="Heiman D."/>
            <person name="Hepburn T."/>
            <person name="Howarth C."/>
            <person name="Jen D."/>
            <person name="Larson L."/>
            <person name="Mehta T."/>
            <person name="Park D."/>
            <person name="Pearson M."/>
            <person name="Roberts A."/>
            <person name="Saif S."/>
            <person name="Shenoy N."/>
            <person name="Sisk P."/>
            <person name="Stolte C."/>
            <person name="Sykes S."/>
            <person name="Thomson T."/>
            <person name="Walk T."/>
            <person name="White J."/>
            <person name="Yandava C."/>
            <person name="Burger G."/>
            <person name="Gray M.W."/>
            <person name="Holland P.W.H."/>
            <person name="King N."/>
            <person name="Lang F.B.F."/>
            <person name="Roger A.J."/>
            <person name="Ruiz-Trillo I."/>
            <person name="Lander E."/>
            <person name="Nusbaum C."/>
        </authorList>
    </citation>
    <scope>NUCLEOTIDE SEQUENCE [LARGE SCALE GENOMIC DNA]</scope>
    <source>
        <strain evidence="8 9">ATCC 50062</strain>
    </source>
</reference>
<gene>
    <name evidence="8" type="ORF">AMSG_00434</name>
</gene>
<organism evidence="8 9">
    <name type="scientific">Thecamonas trahens ATCC 50062</name>
    <dbReference type="NCBI Taxonomy" id="461836"/>
    <lineage>
        <taxon>Eukaryota</taxon>
        <taxon>Apusozoa</taxon>
        <taxon>Apusomonadida</taxon>
        <taxon>Apusomonadidae</taxon>
        <taxon>Thecamonas</taxon>
    </lineage>
</organism>
<dbReference type="CDD" id="cd24162">
    <property type="entry name" value="Prp3_C"/>
    <property type="match status" value="1"/>
</dbReference>
<protein>
    <submittedName>
        <fullName evidence="8">Uncharacterized protein</fullName>
    </submittedName>
</protein>
<feature type="domain" description="Pre-mRNA-splicing factor 3" evidence="7">
    <location>
        <begin position="111"/>
        <end position="282"/>
    </location>
</feature>
<dbReference type="EMBL" id="GL349434">
    <property type="protein sequence ID" value="KNC48656.1"/>
    <property type="molecule type" value="Genomic_DNA"/>
</dbReference>
<dbReference type="GeneID" id="25560242"/>
<evidence type="ECO:0000313" key="9">
    <source>
        <dbReference type="Proteomes" id="UP000054408"/>
    </source>
</evidence>
<evidence type="ECO:0000259" key="6">
    <source>
        <dbReference type="Pfam" id="PF06544"/>
    </source>
</evidence>
<feature type="domain" description="Small nuclear ribonucleoprotein Prp3 C-terminal" evidence="6">
    <location>
        <begin position="305"/>
        <end position="454"/>
    </location>
</feature>